<proteinExistence type="predicted"/>
<gene>
    <name evidence="1" type="ORF">EHYA_07506</name>
</gene>
<evidence type="ECO:0000313" key="2">
    <source>
        <dbReference type="Proteomes" id="UP000286931"/>
    </source>
</evidence>
<accession>A0A401YYS3</accession>
<dbReference type="AlphaFoldDB" id="A0A401YYS3"/>
<evidence type="ECO:0000313" key="1">
    <source>
        <dbReference type="EMBL" id="GCD99784.1"/>
    </source>
</evidence>
<dbReference type="Proteomes" id="UP000286931">
    <property type="component" value="Unassembled WGS sequence"/>
</dbReference>
<keyword evidence="2" id="KW-1185">Reference proteome</keyword>
<reference evidence="1 2" key="1">
    <citation type="submission" date="2018-12" db="EMBL/GenBank/DDBJ databases">
        <title>Draft genome sequence of Embleya hyalina NBRC 13850T.</title>
        <authorList>
            <person name="Komaki H."/>
            <person name="Hosoyama A."/>
            <person name="Kimura A."/>
            <person name="Ichikawa N."/>
            <person name="Tamura T."/>
        </authorList>
    </citation>
    <scope>NUCLEOTIDE SEQUENCE [LARGE SCALE GENOMIC DNA]</scope>
    <source>
        <strain evidence="1 2">NBRC 13850</strain>
    </source>
</reference>
<sequence>MAWLFDLCPPGFRNYDVLRKYPVILARMAHQHVTATLAAARDGYGTARLDLRDAIPVHAIDGVLRMYEYEGSRAAATERAVDLVERALAGERWHVRPRTPDPTD</sequence>
<comment type="caution">
    <text evidence="1">The sequence shown here is derived from an EMBL/GenBank/DDBJ whole genome shotgun (WGS) entry which is preliminary data.</text>
</comment>
<name>A0A401YYS3_9ACTN</name>
<protein>
    <submittedName>
        <fullName evidence="1">Uncharacterized protein</fullName>
    </submittedName>
</protein>
<dbReference type="EMBL" id="BIFH01000034">
    <property type="protein sequence ID" value="GCD99784.1"/>
    <property type="molecule type" value="Genomic_DNA"/>
</dbReference>
<organism evidence="1 2">
    <name type="scientific">Embleya hyalina</name>
    <dbReference type="NCBI Taxonomy" id="516124"/>
    <lineage>
        <taxon>Bacteria</taxon>
        <taxon>Bacillati</taxon>
        <taxon>Actinomycetota</taxon>
        <taxon>Actinomycetes</taxon>
        <taxon>Kitasatosporales</taxon>
        <taxon>Streptomycetaceae</taxon>
        <taxon>Embleya</taxon>
    </lineage>
</organism>